<keyword evidence="3" id="KW-1185">Reference proteome</keyword>
<comment type="caution">
    <text evidence="2">The sequence shown here is derived from an EMBL/GenBank/DDBJ whole genome shotgun (WGS) entry which is preliminary data.</text>
</comment>
<reference evidence="2" key="1">
    <citation type="submission" date="2022-11" db="EMBL/GenBank/DDBJ databases">
        <title>Biodiversity and phylogenetic relationships of bacteria.</title>
        <authorList>
            <person name="Machado R.A.R."/>
            <person name="Bhat A."/>
            <person name="Loulou A."/>
            <person name="Kallel S."/>
        </authorList>
    </citation>
    <scope>NUCLEOTIDE SEQUENCE</scope>
    <source>
        <strain evidence="2">K-TC2</strain>
    </source>
</reference>
<proteinExistence type="predicted"/>
<keyword evidence="1" id="KW-1133">Transmembrane helix</keyword>
<dbReference type="RefSeq" id="WP_266339933.1">
    <property type="nucleotide sequence ID" value="NZ_JAPKNK010000007.1"/>
</dbReference>
<evidence type="ECO:0000256" key="1">
    <source>
        <dbReference type="SAM" id="Phobius"/>
    </source>
</evidence>
<feature type="transmembrane region" description="Helical" evidence="1">
    <location>
        <begin position="105"/>
        <end position="123"/>
    </location>
</feature>
<evidence type="ECO:0000313" key="3">
    <source>
        <dbReference type="Proteomes" id="UP001144805"/>
    </source>
</evidence>
<keyword evidence="1" id="KW-0812">Transmembrane</keyword>
<organism evidence="2 3">
    <name type="scientific">Kaistia nematophila</name>
    <dbReference type="NCBI Taxonomy" id="2994654"/>
    <lineage>
        <taxon>Bacteria</taxon>
        <taxon>Pseudomonadati</taxon>
        <taxon>Pseudomonadota</taxon>
        <taxon>Alphaproteobacteria</taxon>
        <taxon>Hyphomicrobiales</taxon>
        <taxon>Kaistiaceae</taxon>
        <taxon>Kaistia</taxon>
    </lineage>
</organism>
<dbReference type="AlphaFoldDB" id="A0A9X3ILS2"/>
<dbReference type="EMBL" id="JAPKNK010000007">
    <property type="protein sequence ID" value="MCX5570979.1"/>
    <property type="molecule type" value="Genomic_DNA"/>
</dbReference>
<name>A0A9X3ILS2_9HYPH</name>
<protein>
    <submittedName>
        <fullName evidence="2">Uncharacterized protein</fullName>
    </submittedName>
</protein>
<evidence type="ECO:0000313" key="2">
    <source>
        <dbReference type="EMBL" id="MCX5570979.1"/>
    </source>
</evidence>
<dbReference type="Proteomes" id="UP001144805">
    <property type="component" value="Unassembled WGS sequence"/>
</dbReference>
<keyword evidence="1" id="KW-0472">Membrane</keyword>
<accession>A0A9X3ILS2</accession>
<gene>
    <name evidence="2" type="ORF">OSH07_17370</name>
</gene>
<sequence>MSKASGEGRFELANGPANLHDAVDRWGPDLNLWPDLMLVRRAREALLADRDFRQYRDRTVAEAERLRRAAKLLDQRIEESGSVERITRKLMEATGARAIHWRRRIAALAAVMVVSAALGSVLADLVPADTDQQRIDVVQLDTLVFGPSEADF</sequence>